<evidence type="ECO:0000256" key="1">
    <source>
        <dbReference type="SAM" id="Phobius"/>
    </source>
</evidence>
<protein>
    <recommendedName>
        <fullName evidence="4">B box-type domain-containing protein</fullName>
    </recommendedName>
</protein>
<proteinExistence type="predicted"/>
<keyword evidence="3" id="KW-1185">Reference proteome</keyword>
<organism evidence="2 3">
    <name type="scientific">Paenibacillus bovis</name>
    <dbReference type="NCBI Taxonomy" id="1616788"/>
    <lineage>
        <taxon>Bacteria</taxon>
        <taxon>Bacillati</taxon>
        <taxon>Bacillota</taxon>
        <taxon>Bacilli</taxon>
        <taxon>Bacillales</taxon>
        <taxon>Paenibacillaceae</taxon>
        <taxon>Paenibacillus</taxon>
    </lineage>
</organism>
<reference evidence="2 3" key="2">
    <citation type="journal article" date="2016" name="Int. J. Syst. Evol. Microbiol.">
        <title>Paenibacillus bovis sp. nov., isolated from raw yak (Bos grunniens) milk.</title>
        <authorList>
            <person name="Gao C."/>
            <person name="Han J."/>
            <person name="Liu Z."/>
            <person name="Xu X."/>
            <person name="Hang F."/>
            <person name="Wu Z."/>
        </authorList>
    </citation>
    <scope>NUCLEOTIDE SEQUENCE [LARGE SCALE GENOMIC DNA]</scope>
    <source>
        <strain evidence="2 3">BD3526</strain>
    </source>
</reference>
<dbReference type="KEGG" id="pbv:AR543_14725"/>
<accession>A0A172ZHW6</accession>
<dbReference type="EMBL" id="CP013023">
    <property type="protein sequence ID" value="ANF97133.1"/>
    <property type="molecule type" value="Genomic_DNA"/>
</dbReference>
<gene>
    <name evidence="2" type="ORF">AR543_14725</name>
</gene>
<evidence type="ECO:0000313" key="2">
    <source>
        <dbReference type="EMBL" id="ANF97133.1"/>
    </source>
</evidence>
<dbReference type="OrthoDB" id="2658786at2"/>
<feature type="transmembrane region" description="Helical" evidence="1">
    <location>
        <begin position="66"/>
        <end position="93"/>
    </location>
</feature>
<keyword evidence="1" id="KW-1133">Transmembrane helix</keyword>
<evidence type="ECO:0008006" key="4">
    <source>
        <dbReference type="Google" id="ProtNLM"/>
    </source>
</evidence>
<dbReference type="RefSeq" id="WP_060535249.1">
    <property type="nucleotide sequence ID" value="NZ_CP013023.1"/>
</dbReference>
<sequence length="96" mass="10800">MANFYCKNHKERIATHQCSRCSKPLCEECYNPQMDACQVNCDADIPVNPRFQRPNPDGPQPRKFNWFLQVIVPILAAIGGLTLLLLAMCGAMLMGM</sequence>
<dbReference type="Proteomes" id="UP000078148">
    <property type="component" value="Chromosome"/>
</dbReference>
<reference evidence="3" key="1">
    <citation type="submission" date="2015-10" db="EMBL/GenBank/DDBJ databases">
        <title>Genome of Paenibacillus bovis sp. nov.</title>
        <authorList>
            <person name="Wu Z."/>
            <person name="Gao C."/>
            <person name="Liu Z."/>
            <person name="Zheng H."/>
        </authorList>
    </citation>
    <scope>NUCLEOTIDE SEQUENCE [LARGE SCALE GENOMIC DNA]</scope>
    <source>
        <strain evidence="3">BD3526</strain>
    </source>
</reference>
<dbReference type="STRING" id="1616788.AR543_14725"/>
<keyword evidence="1" id="KW-0472">Membrane</keyword>
<keyword evidence="1" id="KW-0812">Transmembrane</keyword>
<dbReference type="AlphaFoldDB" id="A0A172ZHW6"/>
<name>A0A172ZHW6_9BACL</name>
<evidence type="ECO:0000313" key="3">
    <source>
        <dbReference type="Proteomes" id="UP000078148"/>
    </source>
</evidence>